<organism evidence="10 11">
    <name type="scientific">Candidatus Scalindua japonica</name>
    <dbReference type="NCBI Taxonomy" id="1284222"/>
    <lineage>
        <taxon>Bacteria</taxon>
        <taxon>Pseudomonadati</taxon>
        <taxon>Planctomycetota</taxon>
        <taxon>Candidatus Brocadiia</taxon>
        <taxon>Candidatus Brocadiales</taxon>
        <taxon>Candidatus Scalinduaceae</taxon>
        <taxon>Candidatus Scalindua</taxon>
    </lineage>
</organism>
<comment type="similarity">
    <text evidence="2">Belongs to the MotB family.</text>
</comment>
<dbReference type="InterPro" id="IPR050330">
    <property type="entry name" value="Bact_OuterMem_StrucFunc"/>
</dbReference>
<protein>
    <submittedName>
        <fullName evidence="10">Flagellar motor protein</fullName>
    </submittedName>
</protein>
<comment type="subcellular location">
    <subcellularLocation>
        <location evidence="1">Cell membrane</location>
        <topology evidence="1">Single-pass membrane protein</topology>
    </subcellularLocation>
</comment>
<evidence type="ECO:0000259" key="9">
    <source>
        <dbReference type="PROSITE" id="PS51123"/>
    </source>
</evidence>
<dbReference type="PANTHER" id="PTHR30329">
    <property type="entry name" value="STATOR ELEMENT OF FLAGELLAR MOTOR COMPLEX"/>
    <property type="match status" value="1"/>
</dbReference>
<dbReference type="CDD" id="cd07185">
    <property type="entry name" value="OmpA_C-like"/>
    <property type="match status" value="1"/>
</dbReference>
<reference evidence="11" key="1">
    <citation type="journal article" date="2017" name="Environ. Microbiol. Rep.">
        <title>Genetic Diversity of Marine Anaerobic Ammonium-Oxidizing Bacteria as Revealed by Genomic and Proteomic Analyses of 'Candidatus Scalindua japonica'.</title>
        <authorList>
            <person name="Oshiki M."/>
            <person name="Mizuto K."/>
            <person name="Kimura Z."/>
            <person name="Kindaichi T."/>
            <person name="Satoh H."/>
            <person name="Okabe S."/>
        </authorList>
    </citation>
    <scope>NUCLEOTIDE SEQUENCE [LARGE SCALE GENOMIC DNA]</scope>
    <source>
        <strain evidence="11">husup-a2</strain>
    </source>
</reference>
<dbReference type="InterPro" id="IPR006665">
    <property type="entry name" value="OmpA-like"/>
</dbReference>
<evidence type="ECO:0000256" key="4">
    <source>
        <dbReference type="ARBA" id="ARBA00022692"/>
    </source>
</evidence>
<evidence type="ECO:0000256" key="3">
    <source>
        <dbReference type="ARBA" id="ARBA00022475"/>
    </source>
</evidence>
<dbReference type="Gene3D" id="3.30.1330.60">
    <property type="entry name" value="OmpA-like domain"/>
    <property type="match status" value="1"/>
</dbReference>
<feature type="transmembrane region" description="Helical" evidence="8">
    <location>
        <begin position="12"/>
        <end position="32"/>
    </location>
</feature>
<keyword evidence="10" id="KW-0282">Flagellum</keyword>
<dbReference type="InterPro" id="IPR036737">
    <property type="entry name" value="OmpA-like_sf"/>
</dbReference>
<keyword evidence="6 7" id="KW-0472">Membrane</keyword>
<dbReference type="AlphaFoldDB" id="A0A286TW37"/>
<keyword evidence="10" id="KW-0969">Cilium</keyword>
<dbReference type="InterPro" id="IPR025713">
    <property type="entry name" value="MotB-like_N_dom"/>
</dbReference>
<evidence type="ECO:0000313" key="10">
    <source>
        <dbReference type="EMBL" id="GAX60041.1"/>
    </source>
</evidence>
<dbReference type="PROSITE" id="PS51123">
    <property type="entry name" value="OMPA_2"/>
    <property type="match status" value="1"/>
</dbReference>
<keyword evidence="4 8" id="KW-0812">Transmembrane</keyword>
<keyword evidence="10" id="KW-0966">Cell projection</keyword>
<dbReference type="EMBL" id="BAOS01000005">
    <property type="protein sequence ID" value="GAX60041.1"/>
    <property type="molecule type" value="Genomic_DNA"/>
</dbReference>
<dbReference type="PANTHER" id="PTHR30329:SF21">
    <property type="entry name" value="LIPOPROTEIN YIAD-RELATED"/>
    <property type="match status" value="1"/>
</dbReference>
<feature type="domain" description="OmpA-like" evidence="9">
    <location>
        <begin position="117"/>
        <end position="235"/>
    </location>
</feature>
<evidence type="ECO:0000256" key="7">
    <source>
        <dbReference type="PROSITE-ProRule" id="PRU00473"/>
    </source>
</evidence>
<evidence type="ECO:0000256" key="8">
    <source>
        <dbReference type="SAM" id="Phobius"/>
    </source>
</evidence>
<keyword evidence="11" id="KW-1185">Reference proteome</keyword>
<evidence type="ECO:0000256" key="5">
    <source>
        <dbReference type="ARBA" id="ARBA00022989"/>
    </source>
</evidence>
<dbReference type="GO" id="GO:0005886">
    <property type="term" value="C:plasma membrane"/>
    <property type="evidence" value="ECO:0007669"/>
    <property type="project" value="UniProtKB-SubCell"/>
</dbReference>
<gene>
    <name evidence="10" type="ORF">SCALIN_C05_0126</name>
</gene>
<name>A0A286TW37_9BACT</name>
<dbReference type="OrthoDB" id="9815217at2"/>
<accession>A0A286TW37</accession>
<dbReference type="SUPFAM" id="SSF103088">
    <property type="entry name" value="OmpA-like"/>
    <property type="match status" value="1"/>
</dbReference>
<comment type="caution">
    <text evidence="10">The sequence shown here is derived from an EMBL/GenBank/DDBJ whole genome shotgun (WGS) entry which is preliminary data.</text>
</comment>
<evidence type="ECO:0000256" key="1">
    <source>
        <dbReference type="ARBA" id="ARBA00004162"/>
    </source>
</evidence>
<evidence type="ECO:0000256" key="2">
    <source>
        <dbReference type="ARBA" id="ARBA00008914"/>
    </source>
</evidence>
<proteinExistence type="inferred from homology"/>
<dbReference type="Pfam" id="PF13677">
    <property type="entry name" value="MotB_plug"/>
    <property type="match status" value="1"/>
</dbReference>
<evidence type="ECO:0000256" key="6">
    <source>
        <dbReference type="ARBA" id="ARBA00023136"/>
    </source>
</evidence>
<keyword evidence="3" id="KW-1003">Cell membrane</keyword>
<dbReference type="Proteomes" id="UP000218542">
    <property type="component" value="Unassembled WGS sequence"/>
</dbReference>
<keyword evidence="5 8" id="KW-1133">Transmembrane helix</keyword>
<dbReference type="Pfam" id="PF00691">
    <property type="entry name" value="OmpA"/>
    <property type="match status" value="1"/>
</dbReference>
<dbReference type="RefSeq" id="WP_096893251.1">
    <property type="nucleotide sequence ID" value="NZ_BAOS01000005.1"/>
</dbReference>
<sequence length="238" mass="27219">MEEEPKKDPNEWALAYGDMITLLMTFFVLIIAMSSPKTDEEIELMKKSTGIGDNLMAAELKDSGIFKKKVKSQTKIMVDAYDLLPPIDELELIKEDLVVFMEDNELFDVIELQKTKEGFTIRIMADILFDTGDISLKLEYLYLLDKIAELLSVIPNNVRIEGHTDDRYTDNNNTGDKLSIARASRVCDYIINEEMLLSSRFGVAGYGRKRPLYPNTNDNNRALNRRVEVIIKEIPQDV</sequence>
<evidence type="ECO:0000313" key="11">
    <source>
        <dbReference type="Proteomes" id="UP000218542"/>
    </source>
</evidence>